<dbReference type="AlphaFoldDB" id="A0A811T780"/>
<dbReference type="Proteomes" id="UP000637195">
    <property type="component" value="Unassembled WGS sequence"/>
</dbReference>
<evidence type="ECO:0008006" key="3">
    <source>
        <dbReference type="Google" id="ProtNLM"/>
    </source>
</evidence>
<sequence>MKFETKCKYSGKIKYLLQYFKREHKLPDYRVENFEVLLKATIDVIEYQNITHDEFWIRYLKWPQVEKELFKKSKNLNGFYQSWNEKAADLNLCANTINQMIYPENYNVIAYFFNRKGYYIDYGCGSATLSLGLYLKNRLKGKLKLLDVPNDIQKYIDYRIEKYYLSSDVSFNSVFSFHQKNIADGIMCIDVLEHLDDPSEILIEKISPMLKIGGLLLLRAPWRGQLTHLDTAPDDFYQNGGRKYLDENYKEVYRFGVNDISTVYKKIK</sequence>
<evidence type="ECO:0000313" key="1">
    <source>
        <dbReference type="EMBL" id="CAD6491540.1"/>
    </source>
</evidence>
<name>A0A811T780_9EURY</name>
<dbReference type="SUPFAM" id="SSF53335">
    <property type="entry name" value="S-adenosyl-L-methionine-dependent methyltransferases"/>
    <property type="match status" value="1"/>
</dbReference>
<dbReference type="Pfam" id="PF13489">
    <property type="entry name" value="Methyltransf_23"/>
    <property type="match status" value="1"/>
</dbReference>
<evidence type="ECO:0000313" key="2">
    <source>
        <dbReference type="Proteomes" id="UP000637195"/>
    </source>
</evidence>
<protein>
    <recommendedName>
        <fullName evidence="3">Methyltransferase type 11 domain-containing protein</fullName>
    </recommendedName>
</protein>
<reference evidence="1" key="1">
    <citation type="submission" date="2020-10" db="EMBL/GenBank/DDBJ databases">
        <authorList>
            <person name="Hahn C.J."/>
            <person name="Laso-Perez R."/>
            <person name="Vulcano F."/>
            <person name="Vaziourakis K.-M."/>
            <person name="Stokke R."/>
            <person name="Steen I.H."/>
            <person name="Teske A."/>
            <person name="Boetius A."/>
            <person name="Liebeke M."/>
            <person name="Amann R."/>
            <person name="Knittel K."/>
        </authorList>
    </citation>
    <scope>NUCLEOTIDE SEQUENCE</scope>
    <source>
        <strain evidence="1">Gfbio:e3339647-f889-4370-9287-4fb5cb688e4c:AG393N10_GoMArc1</strain>
    </source>
</reference>
<dbReference type="EMBL" id="CAJHIM010000009">
    <property type="protein sequence ID" value="CAD6491540.1"/>
    <property type="molecule type" value="Genomic_DNA"/>
</dbReference>
<organism evidence="1 2">
    <name type="scientific">Candidatus Argoarchaeum ethanivorans</name>
    <dbReference type="NCBI Taxonomy" id="2608793"/>
    <lineage>
        <taxon>Archaea</taxon>
        <taxon>Methanobacteriati</taxon>
        <taxon>Methanobacteriota</taxon>
        <taxon>Stenosarchaea group</taxon>
        <taxon>Methanomicrobia</taxon>
        <taxon>Methanosarcinales</taxon>
        <taxon>Methanosarcinales incertae sedis</taxon>
        <taxon>GOM Arc I cluster</taxon>
        <taxon>Candidatus Argoarchaeum</taxon>
    </lineage>
</organism>
<dbReference type="Gene3D" id="3.40.50.150">
    <property type="entry name" value="Vaccinia Virus protein VP39"/>
    <property type="match status" value="1"/>
</dbReference>
<gene>
    <name evidence="1" type="ORF">ANIMEMIM_00168</name>
</gene>
<comment type="caution">
    <text evidence="1">The sequence shown here is derived from an EMBL/GenBank/DDBJ whole genome shotgun (WGS) entry which is preliminary data.</text>
</comment>
<dbReference type="InterPro" id="IPR029063">
    <property type="entry name" value="SAM-dependent_MTases_sf"/>
</dbReference>
<proteinExistence type="predicted"/>
<accession>A0A811T780</accession>